<dbReference type="Proteomes" id="UP000612349">
    <property type="component" value="Unassembled WGS sequence"/>
</dbReference>
<evidence type="ECO:0000259" key="2">
    <source>
        <dbReference type="Pfam" id="PF18557"/>
    </source>
</evidence>
<evidence type="ECO:0000313" key="3">
    <source>
        <dbReference type="EMBL" id="GGD58542.1"/>
    </source>
</evidence>
<proteinExistence type="predicted"/>
<feature type="domain" description="Anti-sigma factor NepR" evidence="2">
    <location>
        <begin position="31"/>
        <end position="62"/>
    </location>
</feature>
<evidence type="ECO:0000313" key="4">
    <source>
        <dbReference type="Proteomes" id="UP000612349"/>
    </source>
</evidence>
<gene>
    <name evidence="3" type="ORF">GCM10010990_04790</name>
</gene>
<reference evidence="3" key="1">
    <citation type="journal article" date="2014" name="Int. J. Syst. Evol. Microbiol.">
        <title>Complete genome sequence of Corynebacterium casei LMG S-19264T (=DSM 44701T), isolated from a smear-ripened cheese.</title>
        <authorList>
            <consortium name="US DOE Joint Genome Institute (JGI-PGF)"/>
            <person name="Walter F."/>
            <person name="Albersmeier A."/>
            <person name="Kalinowski J."/>
            <person name="Ruckert C."/>
        </authorList>
    </citation>
    <scope>NUCLEOTIDE SEQUENCE</scope>
    <source>
        <strain evidence="3">CGMCC 1.15360</strain>
    </source>
</reference>
<feature type="region of interest" description="Disordered" evidence="1">
    <location>
        <begin position="1"/>
        <end position="34"/>
    </location>
</feature>
<evidence type="ECO:0000256" key="1">
    <source>
        <dbReference type="SAM" id="MobiDB-lite"/>
    </source>
</evidence>
<comment type="caution">
    <text evidence="3">The sequence shown here is derived from an EMBL/GenBank/DDBJ whole genome shotgun (WGS) entry which is preliminary data.</text>
</comment>
<sequence length="66" mass="7253">MTGKGNVKKDQSDEPKNGDRRPVGKDGPGQRPEWAVGLRQLYDSVVEEPLPDSFGDLLKKLDGEDS</sequence>
<dbReference type="InterPro" id="IPR041649">
    <property type="entry name" value="NepR"/>
</dbReference>
<feature type="compositionally biased region" description="Basic and acidic residues" evidence="1">
    <location>
        <begin position="7"/>
        <end position="24"/>
    </location>
</feature>
<reference evidence="3" key="2">
    <citation type="submission" date="2020-09" db="EMBL/GenBank/DDBJ databases">
        <authorList>
            <person name="Sun Q."/>
            <person name="Zhou Y."/>
        </authorList>
    </citation>
    <scope>NUCLEOTIDE SEQUENCE</scope>
    <source>
        <strain evidence="3">CGMCC 1.15360</strain>
    </source>
</reference>
<dbReference type="Pfam" id="PF18557">
    <property type="entry name" value="NepR"/>
    <property type="match status" value="1"/>
</dbReference>
<name>A0A916YRT4_9SPHN</name>
<dbReference type="EMBL" id="BMIP01000001">
    <property type="protein sequence ID" value="GGD58542.1"/>
    <property type="molecule type" value="Genomic_DNA"/>
</dbReference>
<dbReference type="AlphaFoldDB" id="A0A916YRT4"/>
<organism evidence="3 4">
    <name type="scientific">Croceicoccus mobilis</name>
    <dbReference type="NCBI Taxonomy" id="1703339"/>
    <lineage>
        <taxon>Bacteria</taxon>
        <taxon>Pseudomonadati</taxon>
        <taxon>Pseudomonadota</taxon>
        <taxon>Alphaproteobacteria</taxon>
        <taxon>Sphingomonadales</taxon>
        <taxon>Erythrobacteraceae</taxon>
        <taxon>Croceicoccus</taxon>
    </lineage>
</organism>
<accession>A0A916YRT4</accession>
<keyword evidence="4" id="KW-1185">Reference proteome</keyword>
<protein>
    <recommendedName>
        <fullName evidence="2">Anti-sigma factor NepR domain-containing protein</fullName>
    </recommendedName>
</protein>